<dbReference type="InterPro" id="IPR006461">
    <property type="entry name" value="PLAC_motif_containing"/>
</dbReference>
<evidence type="ECO:0000313" key="7">
    <source>
        <dbReference type="Proteomes" id="UP000823388"/>
    </source>
</evidence>
<evidence type="ECO:0000256" key="3">
    <source>
        <dbReference type="ARBA" id="ARBA00022989"/>
    </source>
</evidence>
<feature type="transmembrane region" description="Helical" evidence="5">
    <location>
        <begin position="119"/>
        <end position="142"/>
    </location>
</feature>
<protein>
    <submittedName>
        <fullName evidence="6">Uncharacterized protein</fullName>
    </submittedName>
</protein>
<gene>
    <name evidence="6" type="ORF">PVAP13_3KG046000</name>
</gene>
<dbReference type="InterPro" id="IPR021369">
    <property type="entry name" value="DUF2985"/>
</dbReference>
<accession>A0A8T0UJH1</accession>
<organism evidence="6 7">
    <name type="scientific">Panicum virgatum</name>
    <name type="common">Blackwell switchgrass</name>
    <dbReference type="NCBI Taxonomy" id="38727"/>
    <lineage>
        <taxon>Eukaryota</taxon>
        <taxon>Viridiplantae</taxon>
        <taxon>Streptophyta</taxon>
        <taxon>Embryophyta</taxon>
        <taxon>Tracheophyta</taxon>
        <taxon>Spermatophyta</taxon>
        <taxon>Magnoliopsida</taxon>
        <taxon>Liliopsida</taxon>
        <taxon>Poales</taxon>
        <taxon>Poaceae</taxon>
        <taxon>PACMAD clade</taxon>
        <taxon>Panicoideae</taxon>
        <taxon>Panicodae</taxon>
        <taxon>Paniceae</taxon>
        <taxon>Panicinae</taxon>
        <taxon>Panicum</taxon>
        <taxon>Panicum sect. Hiantes</taxon>
    </lineage>
</organism>
<dbReference type="PANTHER" id="PTHR31045:SF3">
    <property type="entry name" value="OS12G0109700 PROTEIN"/>
    <property type="match status" value="1"/>
</dbReference>
<reference evidence="6" key="1">
    <citation type="submission" date="2020-05" db="EMBL/GenBank/DDBJ databases">
        <title>WGS assembly of Panicum virgatum.</title>
        <authorList>
            <person name="Lovell J.T."/>
            <person name="Jenkins J."/>
            <person name="Shu S."/>
            <person name="Juenger T.E."/>
            <person name="Schmutz J."/>
        </authorList>
    </citation>
    <scope>NUCLEOTIDE SEQUENCE</scope>
    <source>
        <strain evidence="6">AP13</strain>
    </source>
</reference>
<feature type="transmembrane region" description="Helical" evidence="5">
    <location>
        <begin position="501"/>
        <end position="520"/>
    </location>
</feature>
<name>A0A8T0UJH1_PANVG</name>
<proteinExistence type="predicted"/>
<evidence type="ECO:0000256" key="2">
    <source>
        <dbReference type="ARBA" id="ARBA00022692"/>
    </source>
</evidence>
<feature type="transmembrane region" description="Helical" evidence="5">
    <location>
        <begin position="290"/>
        <end position="313"/>
    </location>
</feature>
<dbReference type="GO" id="GO:0009975">
    <property type="term" value="F:cyclase activity"/>
    <property type="evidence" value="ECO:0007669"/>
    <property type="project" value="TreeGrafter"/>
</dbReference>
<sequence>MVALAVASSNDNAPTTGAAAMLLNYRPSTPPLADADHHLPNTPQHCLGELPSFCCRKSGNEPFAARVWLKNPMSIALLLWLLCVGVSGGMLVLLLLGLLDGAFPAPAERKRWVEINNQVLNALFTLMSIYQHPALCHHLFLLCRWRPHDAADLRAAYCKSAAPRAGERAHMAVVVALLHLTVACQPELGEDGFLVLGVVAPVAAAVYTMCSPLGKDGHELGCSNSVSKTQSQMQPTSSGHGHVVVIEPEWAGGMFDFGGGDTSSAWCLSLPCTFFCVFGWNLERLGFGNAYVHAVTFALLCLAPLWVLGVSALHIRDRVIGDMVGGAGVVLCACGLLYGGYWRIQMRKRFGLPGSRACCGSKSLTDYVRWLLCWPCALAQEVRTANLYHVDGEILYSKVDDGGHEERQPLLLVPCSDDHDETTTMAPPVVHQVVVVQVEDEKPDECSSVLHSETVNSSIPTSVMLRKEYESLSESSRAMLNDYDRRLSSAGNWRLEKVKKLINMVTLLSLLIILYTRGIIL</sequence>
<evidence type="ECO:0000256" key="1">
    <source>
        <dbReference type="ARBA" id="ARBA00004370"/>
    </source>
</evidence>
<dbReference type="Pfam" id="PF04749">
    <property type="entry name" value="PLAC8"/>
    <property type="match status" value="1"/>
</dbReference>
<comment type="caution">
    <text evidence="6">The sequence shown here is derived from an EMBL/GenBank/DDBJ whole genome shotgun (WGS) entry which is preliminary data.</text>
</comment>
<dbReference type="AlphaFoldDB" id="A0A8T0UJH1"/>
<comment type="subcellular location">
    <subcellularLocation>
        <location evidence="1">Membrane</location>
    </subcellularLocation>
</comment>
<keyword evidence="7" id="KW-1185">Reference proteome</keyword>
<dbReference type="Proteomes" id="UP000823388">
    <property type="component" value="Chromosome 3K"/>
</dbReference>
<dbReference type="PANTHER" id="PTHR31045">
    <property type="entry name" value="PLAC8 FAMILY PROTEIN-RELATED"/>
    <property type="match status" value="1"/>
</dbReference>
<evidence type="ECO:0000256" key="5">
    <source>
        <dbReference type="SAM" id="Phobius"/>
    </source>
</evidence>
<dbReference type="EMBL" id="CM029041">
    <property type="protein sequence ID" value="KAG2622640.1"/>
    <property type="molecule type" value="Genomic_DNA"/>
</dbReference>
<keyword evidence="3 5" id="KW-1133">Transmembrane helix</keyword>
<evidence type="ECO:0000313" key="6">
    <source>
        <dbReference type="EMBL" id="KAG2622640.1"/>
    </source>
</evidence>
<keyword evidence="2 5" id="KW-0812">Transmembrane</keyword>
<evidence type="ECO:0000256" key="4">
    <source>
        <dbReference type="ARBA" id="ARBA00023136"/>
    </source>
</evidence>
<dbReference type="GO" id="GO:0051762">
    <property type="term" value="P:sesquiterpene biosynthetic process"/>
    <property type="evidence" value="ECO:0007669"/>
    <property type="project" value="TreeGrafter"/>
</dbReference>
<feature type="transmembrane region" description="Helical" evidence="5">
    <location>
        <begin position="75"/>
        <end position="99"/>
    </location>
</feature>
<feature type="transmembrane region" description="Helical" evidence="5">
    <location>
        <begin position="319"/>
        <end position="341"/>
    </location>
</feature>
<dbReference type="Pfam" id="PF11204">
    <property type="entry name" value="DUF2985"/>
    <property type="match status" value="1"/>
</dbReference>
<dbReference type="GO" id="GO:0016020">
    <property type="term" value="C:membrane"/>
    <property type="evidence" value="ECO:0007669"/>
    <property type="project" value="UniProtKB-SubCell"/>
</dbReference>
<keyword evidence="4 5" id="KW-0472">Membrane</keyword>
<dbReference type="NCBIfam" id="TIGR01571">
    <property type="entry name" value="A_thal_Cys_rich"/>
    <property type="match status" value="1"/>
</dbReference>